<evidence type="ECO:0000313" key="1">
    <source>
        <dbReference type="EMBL" id="KAH3791720.1"/>
    </source>
</evidence>
<sequence length="79" mass="8858">MKMCYNLGFAWQGHGNLSRHVAVLDCRKLESVSGYSEMYIETIQSMSPTVHQLKTVTYTGTMTSYYNEQEGPDGPSSLT</sequence>
<gene>
    <name evidence="1" type="ORF">DPMN_145209</name>
</gene>
<evidence type="ECO:0000313" key="2">
    <source>
        <dbReference type="Proteomes" id="UP000828390"/>
    </source>
</evidence>
<accession>A0A9D4IYL0</accession>
<dbReference type="Proteomes" id="UP000828390">
    <property type="component" value="Unassembled WGS sequence"/>
</dbReference>
<reference evidence="1" key="1">
    <citation type="journal article" date="2019" name="bioRxiv">
        <title>The Genome of the Zebra Mussel, Dreissena polymorpha: A Resource for Invasive Species Research.</title>
        <authorList>
            <person name="McCartney M.A."/>
            <person name="Auch B."/>
            <person name="Kono T."/>
            <person name="Mallez S."/>
            <person name="Zhang Y."/>
            <person name="Obille A."/>
            <person name="Becker A."/>
            <person name="Abrahante J.E."/>
            <person name="Garbe J."/>
            <person name="Badalamenti J.P."/>
            <person name="Herman A."/>
            <person name="Mangelson H."/>
            <person name="Liachko I."/>
            <person name="Sullivan S."/>
            <person name="Sone E.D."/>
            <person name="Koren S."/>
            <person name="Silverstein K.A.T."/>
            <person name="Beckman K.B."/>
            <person name="Gohl D.M."/>
        </authorList>
    </citation>
    <scope>NUCLEOTIDE SEQUENCE</scope>
    <source>
        <strain evidence="1">Duluth1</strain>
        <tissue evidence="1">Whole animal</tissue>
    </source>
</reference>
<keyword evidence="2" id="KW-1185">Reference proteome</keyword>
<name>A0A9D4IYL0_DREPO</name>
<protein>
    <submittedName>
        <fullName evidence="1">Uncharacterized protein</fullName>
    </submittedName>
</protein>
<dbReference type="EMBL" id="JAIWYP010000007">
    <property type="protein sequence ID" value="KAH3791720.1"/>
    <property type="molecule type" value="Genomic_DNA"/>
</dbReference>
<proteinExistence type="predicted"/>
<organism evidence="1 2">
    <name type="scientific">Dreissena polymorpha</name>
    <name type="common">Zebra mussel</name>
    <name type="synonym">Mytilus polymorpha</name>
    <dbReference type="NCBI Taxonomy" id="45954"/>
    <lineage>
        <taxon>Eukaryota</taxon>
        <taxon>Metazoa</taxon>
        <taxon>Spiralia</taxon>
        <taxon>Lophotrochozoa</taxon>
        <taxon>Mollusca</taxon>
        <taxon>Bivalvia</taxon>
        <taxon>Autobranchia</taxon>
        <taxon>Heteroconchia</taxon>
        <taxon>Euheterodonta</taxon>
        <taxon>Imparidentia</taxon>
        <taxon>Neoheterodontei</taxon>
        <taxon>Myida</taxon>
        <taxon>Dreissenoidea</taxon>
        <taxon>Dreissenidae</taxon>
        <taxon>Dreissena</taxon>
    </lineage>
</organism>
<reference evidence="1" key="2">
    <citation type="submission" date="2020-11" db="EMBL/GenBank/DDBJ databases">
        <authorList>
            <person name="McCartney M.A."/>
            <person name="Auch B."/>
            <person name="Kono T."/>
            <person name="Mallez S."/>
            <person name="Becker A."/>
            <person name="Gohl D.M."/>
            <person name="Silverstein K.A.T."/>
            <person name="Koren S."/>
            <person name="Bechman K.B."/>
            <person name="Herman A."/>
            <person name="Abrahante J.E."/>
            <person name="Garbe J."/>
        </authorList>
    </citation>
    <scope>NUCLEOTIDE SEQUENCE</scope>
    <source>
        <strain evidence="1">Duluth1</strain>
        <tissue evidence="1">Whole animal</tissue>
    </source>
</reference>
<comment type="caution">
    <text evidence="1">The sequence shown here is derived from an EMBL/GenBank/DDBJ whole genome shotgun (WGS) entry which is preliminary data.</text>
</comment>
<dbReference type="AlphaFoldDB" id="A0A9D4IYL0"/>